<dbReference type="Gene3D" id="1.20.1250.20">
    <property type="entry name" value="MFS general substrate transporter like domains"/>
    <property type="match status" value="1"/>
</dbReference>
<feature type="transmembrane region" description="Helical" evidence="5">
    <location>
        <begin position="298"/>
        <end position="320"/>
    </location>
</feature>
<gene>
    <name evidence="6" type="ORF">NEZAVI_LOCUS5126</name>
</gene>
<protein>
    <recommendedName>
        <fullName evidence="8">Proton-coupled folate transporter</fullName>
    </recommendedName>
</protein>
<sequence length="408" mass="46170">MVIKERQENAKMKNRFPIIGVEPVMFLYMGAYMMTSVVGEQFFIFKACTVNLGFPKNVCDHIMDKANQNYNKLVQVEVSKFFQYEGVASNAIPFILAFILGGWSDRVGRKLPLLLGLFGCLIYYFALFLNTIFGSYLYNGPLKISFEGMFLINCVILLIAIFYTLLVIPWRTSDPPKDERNACSLGHIVDTLKTLFVKRKEGRRMIFILCLIGMAVYTLQRDESRMMQLYTQLKFNWTVKNYSNFRTFQSALFILGLLVGIPLLQKCFQLRDTFIMIIGATCHISARVIFIIAQAPEWYYVGAAVSTLGPVVAPVLRSMTSKLVPQSERGKAFALLSVTDTTVPLLSGFVFSQVYIHAINTPFPEAFFLVVVVSQTIVFFIALFVNANLHGKNISEAQECSEETSSQQ</sequence>
<keyword evidence="4 5" id="KW-0472">Membrane</keyword>
<dbReference type="OrthoDB" id="419734at2759"/>
<reference evidence="6" key="1">
    <citation type="submission" date="2022-01" db="EMBL/GenBank/DDBJ databases">
        <authorList>
            <person name="King R."/>
        </authorList>
    </citation>
    <scope>NUCLEOTIDE SEQUENCE</scope>
</reference>
<organism evidence="6 7">
    <name type="scientific">Nezara viridula</name>
    <name type="common">Southern green stink bug</name>
    <name type="synonym">Cimex viridulus</name>
    <dbReference type="NCBI Taxonomy" id="85310"/>
    <lineage>
        <taxon>Eukaryota</taxon>
        <taxon>Metazoa</taxon>
        <taxon>Ecdysozoa</taxon>
        <taxon>Arthropoda</taxon>
        <taxon>Hexapoda</taxon>
        <taxon>Insecta</taxon>
        <taxon>Pterygota</taxon>
        <taxon>Neoptera</taxon>
        <taxon>Paraneoptera</taxon>
        <taxon>Hemiptera</taxon>
        <taxon>Heteroptera</taxon>
        <taxon>Panheteroptera</taxon>
        <taxon>Pentatomomorpha</taxon>
        <taxon>Pentatomoidea</taxon>
        <taxon>Pentatomidae</taxon>
        <taxon>Pentatominae</taxon>
        <taxon>Nezara</taxon>
    </lineage>
</organism>
<comment type="subcellular location">
    <subcellularLocation>
        <location evidence="1">Membrane</location>
        <topology evidence="1">Multi-pass membrane protein</topology>
    </subcellularLocation>
</comment>
<evidence type="ECO:0000256" key="4">
    <source>
        <dbReference type="ARBA" id="ARBA00023136"/>
    </source>
</evidence>
<evidence type="ECO:0008006" key="8">
    <source>
        <dbReference type="Google" id="ProtNLM"/>
    </source>
</evidence>
<evidence type="ECO:0000256" key="2">
    <source>
        <dbReference type="ARBA" id="ARBA00022692"/>
    </source>
</evidence>
<accession>A0A9P0H278</accession>
<evidence type="ECO:0000256" key="3">
    <source>
        <dbReference type="ARBA" id="ARBA00022989"/>
    </source>
</evidence>
<feature type="transmembrane region" description="Helical" evidence="5">
    <location>
        <begin position="81"/>
        <end position="101"/>
    </location>
</feature>
<dbReference type="InterPro" id="IPR036259">
    <property type="entry name" value="MFS_trans_sf"/>
</dbReference>
<dbReference type="EMBL" id="OV725079">
    <property type="protein sequence ID" value="CAH1394678.1"/>
    <property type="molecule type" value="Genomic_DNA"/>
</dbReference>
<keyword evidence="7" id="KW-1185">Reference proteome</keyword>
<feature type="non-terminal residue" evidence="6">
    <location>
        <position position="408"/>
    </location>
</feature>
<keyword evidence="2 5" id="KW-0812">Transmembrane</keyword>
<feature type="transmembrane region" description="Helical" evidence="5">
    <location>
        <begin position="247"/>
        <end position="264"/>
    </location>
</feature>
<feature type="transmembrane region" description="Helical" evidence="5">
    <location>
        <begin position="202"/>
        <end position="220"/>
    </location>
</feature>
<feature type="transmembrane region" description="Helical" evidence="5">
    <location>
        <begin position="366"/>
        <end position="385"/>
    </location>
</feature>
<dbReference type="SUPFAM" id="SSF103473">
    <property type="entry name" value="MFS general substrate transporter"/>
    <property type="match status" value="1"/>
</dbReference>
<dbReference type="Proteomes" id="UP001152798">
    <property type="component" value="Chromosome 3"/>
</dbReference>
<dbReference type="AlphaFoldDB" id="A0A9P0H278"/>
<feature type="transmembrane region" description="Helical" evidence="5">
    <location>
        <begin position="16"/>
        <end position="35"/>
    </location>
</feature>
<name>A0A9P0H278_NEZVI</name>
<evidence type="ECO:0000256" key="5">
    <source>
        <dbReference type="SAM" id="Phobius"/>
    </source>
</evidence>
<dbReference type="GO" id="GO:0022857">
    <property type="term" value="F:transmembrane transporter activity"/>
    <property type="evidence" value="ECO:0007669"/>
    <property type="project" value="TreeGrafter"/>
</dbReference>
<dbReference type="PANTHER" id="PTHR23507">
    <property type="entry name" value="ZGC:174356"/>
    <property type="match status" value="1"/>
</dbReference>
<feature type="transmembrane region" description="Helical" evidence="5">
    <location>
        <begin position="150"/>
        <end position="170"/>
    </location>
</feature>
<dbReference type="PANTHER" id="PTHR23507:SF37">
    <property type="entry name" value="GH08173P"/>
    <property type="match status" value="1"/>
</dbReference>
<feature type="transmembrane region" description="Helical" evidence="5">
    <location>
        <begin position="273"/>
        <end position="292"/>
    </location>
</feature>
<dbReference type="GO" id="GO:0016020">
    <property type="term" value="C:membrane"/>
    <property type="evidence" value="ECO:0007669"/>
    <property type="project" value="UniProtKB-SubCell"/>
</dbReference>
<evidence type="ECO:0000313" key="7">
    <source>
        <dbReference type="Proteomes" id="UP001152798"/>
    </source>
</evidence>
<feature type="transmembrane region" description="Helical" evidence="5">
    <location>
        <begin position="332"/>
        <end position="354"/>
    </location>
</feature>
<evidence type="ECO:0000256" key="1">
    <source>
        <dbReference type="ARBA" id="ARBA00004141"/>
    </source>
</evidence>
<feature type="transmembrane region" description="Helical" evidence="5">
    <location>
        <begin position="113"/>
        <end position="138"/>
    </location>
</feature>
<proteinExistence type="predicted"/>
<keyword evidence="3 5" id="KW-1133">Transmembrane helix</keyword>
<evidence type="ECO:0000313" key="6">
    <source>
        <dbReference type="EMBL" id="CAH1394678.1"/>
    </source>
</evidence>